<comment type="caution">
    <text evidence="2">The sequence shown here is derived from an EMBL/GenBank/DDBJ whole genome shotgun (WGS) entry which is preliminary data.</text>
</comment>
<dbReference type="InterPro" id="IPR049222">
    <property type="entry name" value="DUF6870"/>
</dbReference>
<dbReference type="AlphaFoldDB" id="A0A8J6IFX9"/>
<evidence type="ECO:0000259" key="1">
    <source>
        <dbReference type="Pfam" id="PF21757"/>
    </source>
</evidence>
<evidence type="ECO:0000313" key="3">
    <source>
        <dbReference type="Proteomes" id="UP000597668"/>
    </source>
</evidence>
<protein>
    <recommendedName>
        <fullName evidence="1">DUF6870 domain-containing protein</fullName>
    </recommendedName>
</protein>
<organism evidence="2 3">
    <name type="scientific">Neobittarella massiliensis</name>
    <name type="common">ex Bilen et al. 2018</name>
    <dbReference type="NCBI Taxonomy" id="2041842"/>
    <lineage>
        <taxon>Bacteria</taxon>
        <taxon>Bacillati</taxon>
        <taxon>Bacillota</taxon>
        <taxon>Clostridia</taxon>
        <taxon>Eubacteriales</taxon>
        <taxon>Oscillospiraceae</taxon>
        <taxon>Neobittarella (ex Bilen et al. 2018)</taxon>
    </lineage>
</organism>
<dbReference type="EMBL" id="JACOGI010000001">
    <property type="protein sequence ID" value="MBC3516410.1"/>
    <property type="molecule type" value="Genomic_DNA"/>
</dbReference>
<gene>
    <name evidence="2" type="ORF">H8K20_08370</name>
</gene>
<evidence type="ECO:0000313" key="2">
    <source>
        <dbReference type="EMBL" id="MBC3516410.1"/>
    </source>
</evidence>
<dbReference type="Proteomes" id="UP000597668">
    <property type="component" value="Unassembled WGS sequence"/>
</dbReference>
<accession>A0A8J6IFX9</accession>
<sequence length="73" mass="8881">MDVEKIDRKTLMEMQKIQLDVNLPREQRVKHFLEETSNPYCFCLDEIKIKLEFADDSSFLQEMFTQLLLRKRN</sequence>
<dbReference type="Pfam" id="PF21757">
    <property type="entry name" value="DUF6870"/>
    <property type="match status" value="1"/>
</dbReference>
<dbReference type="RefSeq" id="WP_186488072.1">
    <property type="nucleotide sequence ID" value="NZ_JACOGI010000001.1"/>
</dbReference>
<feature type="domain" description="DUF6870" evidence="1">
    <location>
        <begin position="1"/>
        <end position="68"/>
    </location>
</feature>
<name>A0A8J6IFX9_9FIRM</name>
<keyword evidence="3" id="KW-1185">Reference proteome</keyword>
<proteinExistence type="predicted"/>
<reference evidence="2" key="1">
    <citation type="submission" date="2020-08" db="EMBL/GenBank/DDBJ databases">
        <authorList>
            <person name="Liu C."/>
            <person name="Sun Q."/>
        </authorList>
    </citation>
    <scope>NUCLEOTIDE SEQUENCE</scope>
    <source>
        <strain evidence="2">NSJ-65</strain>
    </source>
</reference>